<dbReference type="SUPFAM" id="SSF50729">
    <property type="entry name" value="PH domain-like"/>
    <property type="match status" value="1"/>
</dbReference>
<feature type="compositionally biased region" description="Basic and acidic residues" evidence="2">
    <location>
        <begin position="680"/>
        <end position="697"/>
    </location>
</feature>
<dbReference type="InterPro" id="IPR040392">
    <property type="entry name" value="PKHA4-7_PH"/>
</dbReference>
<feature type="region of interest" description="Disordered" evidence="2">
    <location>
        <begin position="1055"/>
        <end position="1088"/>
    </location>
</feature>
<feature type="region of interest" description="Disordered" evidence="2">
    <location>
        <begin position="2076"/>
        <end position="2103"/>
    </location>
</feature>
<feature type="region of interest" description="Disordered" evidence="2">
    <location>
        <begin position="869"/>
        <end position="901"/>
    </location>
</feature>
<feature type="region of interest" description="Disordered" evidence="2">
    <location>
        <begin position="2158"/>
        <end position="2228"/>
    </location>
</feature>
<dbReference type="EMBL" id="OU896720">
    <property type="protein sequence ID" value="CAG9816546.1"/>
    <property type="molecule type" value="Genomic_DNA"/>
</dbReference>
<feature type="compositionally biased region" description="Basic and acidic residues" evidence="2">
    <location>
        <begin position="171"/>
        <end position="180"/>
    </location>
</feature>
<name>A0A9N9WZ39_PHACE</name>
<dbReference type="OrthoDB" id="43122at2759"/>
<dbReference type="Proteomes" id="UP001153737">
    <property type="component" value="Chromosome 14"/>
</dbReference>
<dbReference type="CDD" id="cd13248">
    <property type="entry name" value="PH_PEPP1_2_3"/>
    <property type="match status" value="1"/>
</dbReference>
<feature type="region of interest" description="Disordered" evidence="2">
    <location>
        <begin position="1571"/>
        <end position="1594"/>
    </location>
</feature>
<feature type="compositionally biased region" description="Polar residues" evidence="2">
    <location>
        <begin position="318"/>
        <end position="369"/>
    </location>
</feature>
<feature type="region of interest" description="Disordered" evidence="2">
    <location>
        <begin position="1"/>
        <end position="38"/>
    </location>
</feature>
<protein>
    <recommendedName>
        <fullName evidence="3">PH domain-containing protein</fullName>
    </recommendedName>
</protein>
<reference evidence="4" key="2">
    <citation type="submission" date="2022-10" db="EMBL/GenBank/DDBJ databases">
        <authorList>
            <consortium name="ENA_rothamsted_submissions"/>
            <consortium name="culmorum"/>
            <person name="King R."/>
        </authorList>
    </citation>
    <scope>NUCLEOTIDE SEQUENCE</scope>
</reference>
<feature type="compositionally biased region" description="Basic and acidic residues" evidence="2">
    <location>
        <begin position="869"/>
        <end position="880"/>
    </location>
</feature>
<feature type="compositionally biased region" description="Polar residues" evidence="2">
    <location>
        <begin position="1744"/>
        <end position="1760"/>
    </location>
</feature>
<evidence type="ECO:0000259" key="3">
    <source>
        <dbReference type="PROSITE" id="PS50003"/>
    </source>
</evidence>
<dbReference type="SMART" id="SM00233">
    <property type="entry name" value="PH"/>
    <property type="match status" value="1"/>
</dbReference>
<feature type="compositionally biased region" description="Polar residues" evidence="2">
    <location>
        <begin position="2076"/>
        <end position="2101"/>
    </location>
</feature>
<feature type="region of interest" description="Disordered" evidence="2">
    <location>
        <begin position="794"/>
        <end position="835"/>
    </location>
</feature>
<feature type="region of interest" description="Disordered" evidence="2">
    <location>
        <begin position="1320"/>
        <end position="1344"/>
    </location>
</feature>
<dbReference type="InterPro" id="IPR057971">
    <property type="entry name" value="PKHA4-7_TBCA"/>
</dbReference>
<dbReference type="InterPro" id="IPR001849">
    <property type="entry name" value="PH_domain"/>
</dbReference>
<feature type="region of interest" description="Disordered" evidence="2">
    <location>
        <begin position="1740"/>
        <end position="1777"/>
    </location>
</feature>
<feature type="domain" description="PH" evidence="3">
    <location>
        <begin position="199"/>
        <end position="298"/>
    </location>
</feature>
<dbReference type="InterPro" id="IPR011993">
    <property type="entry name" value="PH-like_dom_sf"/>
</dbReference>
<feature type="compositionally biased region" description="Basic and acidic residues" evidence="2">
    <location>
        <begin position="716"/>
        <end position="732"/>
    </location>
</feature>
<feature type="region of interest" description="Disordered" evidence="2">
    <location>
        <begin position="318"/>
        <end position="385"/>
    </location>
</feature>
<dbReference type="Pfam" id="PF00169">
    <property type="entry name" value="PH"/>
    <property type="match status" value="1"/>
</dbReference>
<organism evidence="4 5">
    <name type="scientific">Phaedon cochleariae</name>
    <name type="common">Mustard beetle</name>
    <dbReference type="NCBI Taxonomy" id="80249"/>
    <lineage>
        <taxon>Eukaryota</taxon>
        <taxon>Metazoa</taxon>
        <taxon>Ecdysozoa</taxon>
        <taxon>Arthropoda</taxon>
        <taxon>Hexapoda</taxon>
        <taxon>Insecta</taxon>
        <taxon>Pterygota</taxon>
        <taxon>Neoptera</taxon>
        <taxon>Endopterygota</taxon>
        <taxon>Coleoptera</taxon>
        <taxon>Polyphaga</taxon>
        <taxon>Cucujiformia</taxon>
        <taxon>Chrysomeloidea</taxon>
        <taxon>Chrysomelidae</taxon>
        <taxon>Chrysomelinae</taxon>
        <taxon>Chrysomelini</taxon>
        <taxon>Phaedon</taxon>
    </lineage>
</organism>
<feature type="compositionally biased region" description="Low complexity" evidence="2">
    <location>
        <begin position="2158"/>
        <end position="2173"/>
    </location>
</feature>
<dbReference type="Gene3D" id="2.30.29.30">
    <property type="entry name" value="Pleckstrin-homology domain (PH domain)/Phosphotyrosine-binding domain (PTB)"/>
    <property type="match status" value="1"/>
</dbReference>
<proteinExistence type="predicted"/>
<feature type="coiled-coil region" evidence="1">
    <location>
        <begin position="1934"/>
        <end position="1961"/>
    </location>
</feature>
<accession>A0A9N9WZ39</accession>
<evidence type="ECO:0000313" key="4">
    <source>
        <dbReference type="EMBL" id="CAG9816546.1"/>
    </source>
</evidence>
<keyword evidence="5" id="KW-1185">Reference proteome</keyword>
<dbReference type="Pfam" id="PF25541">
    <property type="entry name" value="TBCA_PH"/>
    <property type="match status" value="1"/>
</dbReference>
<feature type="region of interest" description="Disordered" evidence="2">
    <location>
        <begin position="636"/>
        <end position="659"/>
    </location>
</feature>
<dbReference type="PANTHER" id="PTHR12752">
    <property type="entry name" value="PHOSPHOINOSITOL 3-PHOSPHATE-BINDING PROTEIN"/>
    <property type="match status" value="1"/>
</dbReference>
<gene>
    <name evidence="4" type="ORF">PHAECO_LOCUS4229</name>
</gene>
<feature type="region of interest" description="Disordered" evidence="2">
    <location>
        <begin position="752"/>
        <end position="771"/>
    </location>
</feature>
<evidence type="ECO:0000256" key="1">
    <source>
        <dbReference type="SAM" id="Coils"/>
    </source>
</evidence>
<feature type="region of interest" description="Disordered" evidence="2">
    <location>
        <begin position="118"/>
        <end position="193"/>
    </location>
</feature>
<feature type="coiled-coil region" evidence="1">
    <location>
        <begin position="1810"/>
        <end position="1837"/>
    </location>
</feature>
<feature type="region of interest" description="Disordered" evidence="2">
    <location>
        <begin position="2438"/>
        <end position="2463"/>
    </location>
</feature>
<feature type="compositionally biased region" description="Polar residues" evidence="2">
    <location>
        <begin position="698"/>
        <end position="712"/>
    </location>
</feature>
<dbReference type="PROSITE" id="PS50003">
    <property type="entry name" value="PH_DOMAIN"/>
    <property type="match status" value="1"/>
</dbReference>
<feature type="region of interest" description="Disordered" evidence="2">
    <location>
        <begin position="551"/>
        <end position="573"/>
    </location>
</feature>
<dbReference type="PANTHER" id="PTHR12752:SF9">
    <property type="entry name" value="KRAMER, ISOFORM I"/>
    <property type="match status" value="1"/>
</dbReference>
<reference evidence="4" key="1">
    <citation type="submission" date="2022-01" db="EMBL/GenBank/DDBJ databases">
        <authorList>
            <person name="King R."/>
        </authorList>
    </citation>
    <scope>NUCLEOTIDE SEQUENCE</scope>
</reference>
<feature type="region of interest" description="Disordered" evidence="2">
    <location>
        <begin position="1107"/>
        <end position="1131"/>
    </location>
</feature>
<feature type="compositionally biased region" description="Basic and acidic residues" evidence="2">
    <location>
        <begin position="2177"/>
        <end position="2202"/>
    </location>
</feature>
<sequence>MENKKGAFPNHTPNHVPQSNEPLPNESLPKHPHQHNTAPQHLRYLQYGLKIPNNHQHPQQFQQLNSPIHLHPHIHTQQLQYRLQASPQFNNYPNQEYAPHQHQKVNNLQNQPIYQTTQPPPSAGHAHNPMGQNTPQIWVPHQPPPIHYHQQQLQKAEAQKPSNPTPPVQGKSKEVLERKKSTGSVQLRSPSAKRPLEAPVTMQGWLHKQGSEGLMLWKKRWFVLSEYCLFYYKGLEEEKLLGSILLPSYKVSICKPEEKIGKKYAFKCEHANMRTYVLAADSQELMMQWVRVLNMACMLQTNNENEQRLVKAVDNIQQTKPTDTPEQNNSRTQIYNKPSNLKITHSQTHSPNNMLNASPQEQSQYNQPLYANAPPKPRRLNDGYSSPSPDIIDRYNPQYIEPMNISKSPVNIYGNSVGVYGTKDSPREYMFTPTGEIHVHSVERRTPDTYGRSKLTPNRYRQPTDYEDVYAEQSMYKRPLSPVAYTHVMKKTNPPTPLSPAYRAYTPVNMMGPMDMLQYPLVKIRKLPNANIARPHSADFLEYEINHRQSNTAALNRQQPRPKSSLDINRNANDSDNYFYSEELYAEKMRKSAQYLQKMPNRYKTDVNARTNASARYPEHDNTFPLIRSSTQPVNFNKLHIPDTPEPQPMRSRSVLSEGSLSKEVDMDYCSHQESVSPDYARREMFGTNPRSRDCDQFTRSASARLAQNTPQMDRPAVDKRSMIREGERKREESMRRLLEWKQRMLQSPLNRKLQGNKGYPGNHMNQENDYKFHMHPKHGEHYLDERHCRRNLPQYNSYSSDDEENEERRKEIVQSQAGRTLDNYPELPTPAQTTSTTVLSTFAEPEKPFTHSNLLHDAPYTNVYVDKHSEEETSKDKNDNSFAKPQFSKESSDIAQVSHLQSEYSEKFESTPPITEMKSNGALVMSILADFEKKSNVNKESESDMITITIEENYMPMSPKRSVLSPRSSTNSIEETLFNESETDENHYVEMTQNAGASILSPTSESNQIEQQPYELVCFNGGKLEPVYMELKNPEGKSNNGQELPDILMASKRNTSANKSDSSDADDEASKDLDSLDTPSHPRFSLSDSFRPASYYLGAAQTAPEFHDSSDSELVSPPPIPSSPPPLDDLDNIEEYNFLKGQNKKDETYRFNLLTRSAQHRNSDQFFNSNNKYAKKSAHVSCRREKGSSLSLDINKPSVSLSDKYFDENKLRVSVLSTNSDSDIELRQKTANYETMLKRRPVSEDVCTELESLDGTLMSECIQNVELERYFDDMQIRNLSIASNDDSRSNSAAHQVCFPEYENLLITATSVHNTSTELNYTQRDESTRRSVHSGGRPESSTSTLAEISSILQNSNRSTPIIDVSTSNTICQISAPYYYSDLSINMLNNECSSSMLTLNNQRETINGSKRDITHIINPIKSETQDSNQRRSDIEQNTFKLAAEARSVSVDFLNLTDKSGNIDQKNIYESDTLKRHKVSDLLDPKARNYYPVQKTDKFTLSDVLISSETRVRRSHSLEGLIENVFHDSIEPSQVPEDVTEENQTDILASEGSYLWEEDSIWRERLRTASQRHTKSMEDLDSIGDTKKKQKSPRGITRGVTYVNDNFIKLDKHQKDLENQKTVKSSENEIRKEGSFIIDREKLRQWDLLSSAPSDDQLSALTATQVEGSNIVVEIGEGNCDSTDINDTQETASGSISINTRDMSQLNSRDTFPRAISAKKIWTPSTHMESRSVTNLCRNPEKEQYGLSNPQVHYTNKNSSHGDPNPDSRKDNWPTNDKMSVSAGELLGRTHEELVLLLIQLRRQSSQTLQAIENCYNEIDSIQAQLNMMMDQARRMENLQKLDQIKQHLLDLEKQYEKGKPLVNLVDNMVKLGSLYRVPNDRANPSPGIRDRLEFNQQIQERRMLAEEKRDWNRLKPNHFHLQEKVQQLYQLDRLIHEESGTLQNLQQDKEDIERALGGLRHRLSKGFKSPAEVEHARKQQIMLENELSRVHIMLAQNSKKLEETVAGNARLEQELLVLKQKLQGSRQQRSSQQYSNAGDSLTCTMGNSAMLESDLQRVQKKIGDLQKQRQELSIQVRQLTDRSSNVPQHKSPPSSTIQNSQCNKKKIPSLWRETDLDTMSIIDHGETWESSVAVNSSTSPLYINTEMKLGDSDFYNRSVRSTDSTSDNTSVSSNIPQEKQEIKTVRIVKRESERRQRDREKMTPGKWDALQEEDDSSQSSSVLFRPTPVQKVQSATSLVSPTFEEEQNILAANPHAVSSPNLPQFVEREGASSTDVSTDKSPELSPVFKSEAARQIITEMSIHDTPKQNNRRAVPKEKRRHYTAPHNHMIMKSLHHLPTDNDAFNKMVLNTRRARDDMDMERALRQRIDAPDVVRSTLSNKELKYNENTIDSLLGTPNKINIPERYIPEQLPQLSAEEQEYRLRKVESIKKMLSDSAILGTSSTNLNGDDKETEKSPSSITNKATSKMIEEKRQREHLLQLNQILAKQVMEMSKIVAGINNSDEKT</sequence>
<feature type="region of interest" description="Disordered" evidence="2">
    <location>
        <begin position="672"/>
        <end position="732"/>
    </location>
</feature>
<feature type="compositionally biased region" description="Polar residues" evidence="2">
    <location>
        <begin position="11"/>
        <end position="22"/>
    </location>
</feature>
<evidence type="ECO:0000256" key="2">
    <source>
        <dbReference type="SAM" id="MobiDB-lite"/>
    </source>
</evidence>
<evidence type="ECO:0000313" key="5">
    <source>
        <dbReference type="Proteomes" id="UP001153737"/>
    </source>
</evidence>
<feature type="compositionally biased region" description="Pro residues" evidence="2">
    <location>
        <begin position="1117"/>
        <end position="1128"/>
    </location>
</feature>
<keyword evidence="1" id="KW-0175">Coiled coil</keyword>